<dbReference type="InterPro" id="IPR027268">
    <property type="entry name" value="Peptidase_M4/M1_CTD_sf"/>
</dbReference>
<name>A0ABW2U5G5_9BACT</name>
<sequence>MGVIEDEYGPEHLQALLSFLREENETPRTRAAKPLLQADDFYQNYRKGPFALYALSQYIGRDRLNGALRNLLAKHRPGTTPFATSLDLYKELQTATPDSLQPLLHDLFQANTFWELATETATAKQLNGGTWQVTLTLQASKLAVDSAGTETKLPMKDWVEIGIYASADKGKEVGKQLYRQKHLIKSGQQTIVLTVPGRPANVNIDPRHLLIDWKLQDNDQVVKTKD</sequence>
<protein>
    <submittedName>
        <fullName evidence="1">Uncharacterized protein</fullName>
    </submittedName>
</protein>
<reference evidence="2" key="1">
    <citation type="journal article" date="2019" name="Int. J. Syst. Evol. Microbiol.">
        <title>The Global Catalogue of Microorganisms (GCM) 10K type strain sequencing project: providing services to taxonomists for standard genome sequencing and annotation.</title>
        <authorList>
            <consortium name="The Broad Institute Genomics Platform"/>
            <consortium name="The Broad Institute Genome Sequencing Center for Infectious Disease"/>
            <person name="Wu L."/>
            <person name="Ma J."/>
        </authorList>
    </citation>
    <scope>NUCLEOTIDE SEQUENCE [LARGE SCALE GENOMIC DNA]</scope>
    <source>
        <strain evidence="2">JCM 19635</strain>
    </source>
</reference>
<dbReference type="EMBL" id="JBHTEK010000001">
    <property type="protein sequence ID" value="MFC7667641.1"/>
    <property type="molecule type" value="Genomic_DNA"/>
</dbReference>
<proteinExistence type="predicted"/>
<dbReference type="Proteomes" id="UP001596513">
    <property type="component" value="Unassembled WGS sequence"/>
</dbReference>
<evidence type="ECO:0000313" key="2">
    <source>
        <dbReference type="Proteomes" id="UP001596513"/>
    </source>
</evidence>
<evidence type="ECO:0000313" key="1">
    <source>
        <dbReference type="EMBL" id="MFC7667641.1"/>
    </source>
</evidence>
<organism evidence="1 2">
    <name type="scientific">Hymenobacter humi</name>
    <dbReference type="NCBI Taxonomy" id="1411620"/>
    <lineage>
        <taxon>Bacteria</taxon>
        <taxon>Pseudomonadati</taxon>
        <taxon>Bacteroidota</taxon>
        <taxon>Cytophagia</taxon>
        <taxon>Cytophagales</taxon>
        <taxon>Hymenobacteraceae</taxon>
        <taxon>Hymenobacter</taxon>
    </lineage>
</organism>
<gene>
    <name evidence="1" type="ORF">ACFQT0_09775</name>
</gene>
<comment type="caution">
    <text evidence="1">The sequence shown here is derived from an EMBL/GenBank/DDBJ whole genome shotgun (WGS) entry which is preliminary data.</text>
</comment>
<keyword evidence="2" id="KW-1185">Reference proteome</keyword>
<dbReference type="Gene3D" id="1.10.390.10">
    <property type="entry name" value="Neutral Protease Domain 2"/>
    <property type="match status" value="1"/>
</dbReference>
<accession>A0ABW2U5G5</accession>
<dbReference type="RefSeq" id="WP_380202333.1">
    <property type="nucleotide sequence ID" value="NZ_JBHTEK010000001.1"/>
</dbReference>